<dbReference type="Proteomes" id="UP001595952">
    <property type="component" value="Unassembled WGS sequence"/>
</dbReference>
<keyword evidence="2" id="KW-1185">Reference proteome</keyword>
<name>A0ABV9I7F5_9DEIO</name>
<dbReference type="RefSeq" id="WP_380060880.1">
    <property type="nucleotide sequence ID" value="NZ_JBHSEI010000002.1"/>
</dbReference>
<sequence>MVKIEAVPVHLMGVATPLAFRVDEHELAELLRVAEQQAGAVALPTPQGLAYLYGRHIQRIVRPERTLESAGT</sequence>
<protein>
    <submittedName>
        <fullName evidence="1">Uncharacterized protein</fullName>
    </submittedName>
</protein>
<reference evidence="2" key="1">
    <citation type="journal article" date="2019" name="Int. J. Syst. Evol. Microbiol.">
        <title>The Global Catalogue of Microorganisms (GCM) 10K type strain sequencing project: providing services to taxonomists for standard genome sequencing and annotation.</title>
        <authorList>
            <consortium name="The Broad Institute Genomics Platform"/>
            <consortium name="The Broad Institute Genome Sequencing Center for Infectious Disease"/>
            <person name="Wu L."/>
            <person name="Ma J."/>
        </authorList>
    </citation>
    <scope>NUCLEOTIDE SEQUENCE [LARGE SCALE GENOMIC DNA]</scope>
    <source>
        <strain evidence="2">CCUG 55995</strain>
    </source>
</reference>
<proteinExistence type="predicted"/>
<accession>A0ABV9I7F5</accession>
<evidence type="ECO:0000313" key="1">
    <source>
        <dbReference type="EMBL" id="MFC4637853.1"/>
    </source>
</evidence>
<gene>
    <name evidence="1" type="ORF">ACFO0D_05820</name>
</gene>
<dbReference type="EMBL" id="JBHSEI010000002">
    <property type="protein sequence ID" value="MFC4637853.1"/>
    <property type="molecule type" value="Genomic_DNA"/>
</dbReference>
<evidence type="ECO:0000313" key="2">
    <source>
        <dbReference type="Proteomes" id="UP001595952"/>
    </source>
</evidence>
<organism evidence="1 2">
    <name type="scientific">Deinococcus hohokamensis</name>
    <dbReference type="NCBI Taxonomy" id="309883"/>
    <lineage>
        <taxon>Bacteria</taxon>
        <taxon>Thermotogati</taxon>
        <taxon>Deinococcota</taxon>
        <taxon>Deinococci</taxon>
        <taxon>Deinococcales</taxon>
        <taxon>Deinococcaceae</taxon>
        <taxon>Deinococcus</taxon>
    </lineage>
</organism>
<comment type="caution">
    <text evidence="1">The sequence shown here is derived from an EMBL/GenBank/DDBJ whole genome shotgun (WGS) entry which is preliminary data.</text>
</comment>